<protein>
    <submittedName>
        <fullName evidence="2">Uncharacterized protein</fullName>
    </submittedName>
</protein>
<feature type="transmembrane region" description="Helical" evidence="1">
    <location>
        <begin position="232"/>
        <end position="250"/>
    </location>
</feature>
<feature type="transmembrane region" description="Helical" evidence="1">
    <location>
        <begin position="446"/>
        <end position="465"/>
    </location>
</feature>
<feature type="transmembrane region" description="Helical" evidence="1">
    <location>
        <begin position="135"/>
        <end position="158"/>
    </location>
</feature>
<proteinExistence type="predicted"/>
<keyword evidence="1" id="KW-0812">Transmembrane</keyword>
<organism evidence="2 3">
    <name type="scientific">Candidatus Woesebacteria bacterium GW2011_GWB1_39_10</name>
    <dbReference type="NCBI Taxonomy" id="1618572"/>
    <lineage>
        <taxon>Bacteria</taxon>
        <taxon>Candidatus Woeseibacteriota</taxon>
    </lineage>
</organism>
<feature type="transmembrane region" description="Helical" evidence="1">
    <location>
        <begin position="257"/>
        <end position="277"/>
    </location>
</feature>
<dbReference type="STRING" id="1618572.UT17_C0013G0001"/>
<feature type="transmembrane region" description="Helical" evidence="1">
    <location>
        <begin position="209"/>
        <end position="226"/>
    </location>
</feature>
<feature type="transmembrane region" description="Helical" evidence="1">
    <location>
        <begin position="361"/>
        <end position="379"/>
    </location>
</feature>
<feature type="transmembrane region" description="Helical" evidence="1">
    <location>
        <begin position="412"/>
        <end position="434"/>
    </location>
</feature>
<name>A0A0G0NZI4_9BACT</name>
<dbReference type="AlphaFoldDB" id="A0A0G0NZI4"/>
<feature type="non-terminal residue" evidence="2">
    <location>
        <position position="1049"/>
    </location>
</feature>
<feature type="transmembrane region" description="Helical" evidence="1">
    <location>
        <begin position="337"/>
        <end position="354"/>
    </location>
</feature>
<evidence type="ECO:0000256" key="1">
    <source>
        <dbReference type="SAM" id="Phobius"/>
    </source>
</evidence>
<comment type="caution">
    <text evidence="2">The sequence shown here is derived from an EMBL/GenBank/DDBJ whole genome shotgun (WGS) entry which is preliminary data.</text>
</comment>
<gene>
    <name evidence="2" type="ORF">UT17_C0013G0001</name>
</gene>
<reference evidence="2 3" key="1">
    <citation type="journal article" date="2015" name="Nature">
        <title>rRNA introns, odd ribosomes, and small enigmatic genomes across a large radiation of phyla.</title>
        <authorList>
            <person name="Brown C.T."/>
            <person name="Hug L.A."/>
            <person name="Thomas B.C."/>
            <person name="Sharon I."/>
            <person name="Castelle C.J."/>
            <person name="Singh A."/>
            <person name="Wilkins M.J."/>
            <person name="Williams K.H."/>
            <person name="Banfield J.F."/>
        </authorList>
    </citation>
    <scope>NUCLEOTIDE SEQUENCE [LARGE SCALE GENOMIC DNA]</scope>
</reference>
<sequence>MINFILKKIKFTKPRIISILIVILSLITAFAAVYKWFEGGTILYYWDTLLPFSEEYARAFFSTWYSVIFPGIGGAGLSWVEYIFSISLLERLFSSLSVAQGMLYMLFISLSIITFYILSNYLLETIVKPDRERNIYKIISFLFAVFYSLNLFTFYYSYFLFNPQAFILSILPINILSLFKLFPLNEVPIKDSFFPKDKKSLLVTNRKKILWVLVFFLSGLFMTSGFTTYIFLAQYFILILFYLILHLFFARKKLFSRYTLTVILFFLIVILMHWWWFFPSLLAFKDLYQSQSSLGTTVYFDVGSIKSNLLNSLRLFGSPMMNNNPFSWDNFYTENRWFTLPLFLFPFLIIYALLKVKKNRNIGIFFYFLIILLGSLFIVKLGNPPLAWITKFSFEHIPFFGAFRDAWHKAGLFYIFAYFPLSFIGFAFLTKVLIEKKQYFLLKISLSFLLVTGIVVTGPFFLFSYDNIKKINFTYQDKQYTFSAKTKIPPEYYELKSYLLGKCDGATILEIPKNSMISSAIWQKYGTSYVGQDILTHFIPCNFISTQLLNNGPDSFIFSPYMLLEKGDFLGFKNFLIQNQIGFVLIRKDNIPYGYTNYVYLNNASPKLTMGFLNKDHDFKKAFENDFFTLYLVKRPEVNYNYGFSLPASIVYTNSSLNSGRDYVSLSKQLTDKREYLVINKNDDFKKYKSLVNLYAPVANCVGCVKISSSAIKPPDESFLRKLKDFVKQLIGKNSTDSLSQDKKISYALIDSSKEFSKMMRALAQKDFQESKNHISSYIKKLENIESLSKNYKASFFDLNNKNTEMKIFLGAQNEKLSEYLNSLAVIKNDQIRGQLYLLFSLQNSMLFEIEKNIWETDFKDKIYRMRLDIPKEGKYICTVDNYNNGLRIDNLTLGSVKNYKNSTISAFLSKGSYPVSINYSTNSIINIASLKQKSGEVKEVSLGNVPNGIYKVSFSPSSPSKQKVALAITKNKLNLKILELLGSSDIPQNDFIFIDTGSFFSDKNYEKYFSISSFDKRSYYLYLFSLNPQSREKDELEYKDIFIERAAE</sequence>
<feature type="transmembrane region" description="Helical" evidence="1">
    <location>
        <begin position="102"/>
        <end position="123"/>
    </location>
</feature>
<dbReference type="EMBL" id="LBVU01000013">
    <property type="protein sequence ID" value="KKQ91274.1"/>
    <property type="molecule type" value="Genomic_DNA"/>
</dbReference>
<keyword evidence="1" id="KW-0472">Membrane</keyword>
<feature type="transmembrane region" description="Helical" evidence="1">
    <location>
        <begin position="164"/>
        <end position="182"/>
    </location>
</feature>
<accession>A0A0G0NZI4</accession>
<feature type="transmembrane region" description="Helical" evidence="1">
    <location>
        <begin position="16"/>
        <end position="37"/>
    </location>
</feature>
<dbReference type="Proteomes" id="UP000034774">
    <property type="component" value="Unassembled WGS sequence"/>
</dbReference>
<keyword evidence="1" id="KW-1133">Transmembrane helix</keyword>
<evidence type="ECO:0000313" key="3">
    <source>
        <dbReference type="Proteomes" id="UP000034774"/>
    </source>
</evidence>
<evidence type="ECO:0000313" key="2">
    <source>
        <dbReference type="EMBL" id="KKQ91274.1"/>
    </source>
</evidence>